<accession>A0AAD5VG61</accession>
<dbReference type="InterPro" id="IPR007070">
    <property type="entry name" value="GPI_EtnP_transferase_1"/>
</dbReference>
<dbReference type="PANTHER" id="PTHR12250:SF0">
    <property type="entry name" value="GPI ETHANOLAMINE PHOSPHATE TRANSFERASE 1"/>
    <property type="match status" value="1"/>
</dbReference>
<keyword evidence="1" id="KW-0256">Endoplasmic reticulum</keyword>
<dbReference type="GO" id="GO:0006506">
    <property type="term" value="P:GPI anchor biosynthetic process"/>
    <property type="evidence" value="ECO:0007669"/>
    <property type="project" value="UniProtKB-KW"/>
</dbReference>
<feature type="domain" description="GPI ethanolamine phosphate transferase 1 C-terminal" evidence="2">
    <location>
        <begin position="41"/>
        <end position="260"/>
    </location>
</feature>
<dbReference type="EC" id="2.-.-.-" evidence="1"/>
<comment type="similarity">
    <text evidence="1">Belongs to the PIGG/PIGN/PIGO family. PIGN subfamily.</text>
</comment>
<keyword evidence="1" id="KW-0337">GPI-anchor biosynthesis</keyword>
<feature type="transmembrane region" description="Helical" evidence="1">
    <location>
        <begin position="57"/>
        <end position="76"/>
    </location>
</feature>
<comment type="function">
    <text evidence="1">Ethanolamine phosphate transferase involved in glycosylphosphatidylinositol-anchor biosynthesis. Transfers ethanolamine phosphate to the first alpha-1,4-linked mannose of the glycosylphosphatidylinositol precursor of GPI-anchor.</text>
</comment>
<dbReference type="EMBL" id="JANIEX010001669">
    <property type="protein sequence ID" value="KAJ3555563.1"/>
    <property type="molecule type" value="Genomic_DNA"/>
</dbReference>
<comment type="caution">
    <text evidence="3">The sequence shown here is derived from an EMBL/GenBank/DDBJ whole genome shotgun (WGS) entry which is preliminary data.</text>
</comment>
<keyword evidence="1" id="KW-0812">Transmembrane</keyword>
<dbReference type="InterPro" id="IPR017852">
    <property type="entry name" value="GPI_EtnP_transferase_1_C"/>
</dbReference>
<proteinExistence type="inferred from homology"/>
<evidence type="ECO:0000259" key="2">
    <source>
        <dbReference type="Pfam" id="PF04987"/>
    </source>
</evidence>
<evidence type="ECO:0000313" key="3">
    <source>
        <dbReference type="EMBL" id="KAJ3555563.1"/>
    </source>
</evidence>
<evidence type="ECO:0000313" key="4">
    <source>
        <dbReference type="Proteomes" id="UP001213000"/>
    </source>
</evidence>
<name>A0AAD5VG61_9AGAR</name>
<dbReference type="GO" id="GO:0005789">
    <property type="term" value="C:endoplasmic reticulum membrane"/>
    <property type="evidence" value="ECO:0007669"/>
    <property type="project" value="UniProtKB-SubCell"/>
</dbReference>
<comment type="subcellular location">
    <subcellularLocation>
        <location evidence="1">Endoplasmic reticulum membrane</location>
        <topology evidence="1">Multi-pass membrane protein</topology>
    </subcellularLocation>
</comment>
<sequence>MCGIPFSTRRQERKHLFHCTRAEVWEAGRAEVGEDVFVSGATVYSSLSLQWKLGLPLVARVLNWTLLVVPSMLPYIATSPYHTTSSKLLMYILGFAPCFILLSISVEGLFFVIYSAMLLCWVVLEKVMRYPEVLSQSKLEDGKGKKVGGGGSYAFNVGDVRLALVFLFFVHLGFFGIGNVASISSFYLEPVYRLIPVFNPFSMATLLLYKLLAPYVMLSIILAYLNHALQLPPFSLLLVSLCMSDVMTLMFFYRVRDTGSWLQIGESITFFFMSSLLFLFSAGMSALGEWLMKDTVETRFERFVVGFVSDVATTERVGKVVQNGNAIRVHASGVGDELRKK</sequence>
<dbReference type="Proteomes" id="UP001213000">
    <property type="component" value="Unassembled WGS sequence"/>
</dbReference>
<organism evidence="3 4">
    <name type="scientific">Leucocoprinus birnbaumii</name>
    <dbReference type="NCBI Taxonomy" id="56174"/>
    <lineage>
        <taxon>Eukaryota</taxon>
        <taxon>Fungi</taxon>
        <taxon>Dikarya</taxon>
        <taxon>Basidiomycota</taxon>
        <taxon>Agaricomycotina</taxon>
        <taxon>Agaricomycetes</taxon>
        <taxon>Agaricomycetidae</taxon>
        <taxon>Agaricales</taxon>
        <taxon>Agaricineae</taxon>
        <taxon>Agaricaceae</taxon>
        <taxon>Leucocoprinus</taxon>
    </lineage>
</organism>
<keyword evidence="1" id="KW-0808">Transferase</keyword>
<reference evidence="3" key="1">
    <citation type="submission" date="2022-07" db="EMBL/GenBank/DDBJ databases">
        <title>Genome Sequence of Leucocoprinus birnbaumii.</title>
        <authorList>
            <person name="Buettner E."/>
        </authorList>
    </citation>
    <scope>NUCLEOTIDE SEQUENCE</scope>
    <source>
        <strain evidence="3">VT141</strain>
    </source>
</reference>
<feature type="transmembrane region" description="Helical" evidence="1">
    <location>
        <begin position="234"/>
        <end position="255"/>
    </location>
</feature>
<dbReference type="AlphaFoldDB" id="A0AAD5VG61"/>
<feature type="transmembrane region" description="Helical" evidence="1">
    <location>
        <begin position="207"/>
        <end position="225"/>
    </location>
</feature>
<dbReference type="PANTHER" id="PTHR12250">
    <property type="entry name" value="PHOSPHATIDYLINOSITOL GLYCAN, CLASS N"/>
    <property type="match status" value="1"/>
</dbReference>
<protein>
    <recommendedName>
        <fullName evidence="1">GPI ethanolamine phosphate transferase 1</fullName>
        <ecNumber evidence="1">2.-.-.-</ecNumber>
    </recommendedName>
</protein>
<keyword evidence="1" id="KW-0472">Membrane</keyword>
<comment type="caution">
    <text evidence="1">Lacks conserved residue(s) required for the propagation of feature annotation.</text>
</comment>
<feature type="transmembrane region" description="Helical" evidence="1">
    <location>
        <begin position="162"/>
        <end position="187"/>
    </location>
</feature>
<dbReference type="Pfam" id="PF04987">
    <property type="entry name" value="PigN"/>
    <property type="match status" value="1"/>
</dbReference>
<feature type="transmembrane region" description="Helical" evidence="1">
    <location>
        <begin position="267"/>
        <end position="292"/>
    </location>
</feature>
<dbReference type="GO" id="GO:0051377">
    <property type="term" value="F:mannose-ethanolamine phosphotransferase activity"/>
    <property type="evidence" value="ECO:0007669"/>
    <property type="project" value="UniProtKB-UniRule"/>
</dbReference>
<keyword evidence="1" id="KW-1133">Transmembrane helix</keyword>
<gene>
    <name evidence="3" type="ORF">NP233_g12177</name>
</gene>
<evidence type="ECO:0000256" key="1">
    <source>
        <dbReference type="RuleBase" id="RU367138"/>
    </source>
</evidence>
<comment type="pathway">
    <text evidence="1">Glycolipid biosynthesis; glycosylphosphatidylinositol-anchor biosynthesis.</text>
</comment>
<keyword evidence="4" id="KW-1185">Reference proteome</keyword>